<accession>A0AA96LDZ3</accession>
<dbReference type="Gene3D" id="3.40.50.2020">
    <property type="match status" value="1"/>
</dbReference>
<dbReference type="PANTHER" id="PTHR47505:SF1">
    <property type="entry name" value="DNA UTILIZATION PROTEIN YHGH"/>
    <property type="match status" value="1"/>
</dbReference>
<sequence length="262" mass="29908">MNHNQSKAGAGLWLQRMKHFIEGTSRMLAPSRRECLICHSPIQGEPPPLGLCRGCFGQIPWITDIRCPMCGRYEECHDCKRREEAFFRCSRSAVRYNELMKEWLALYKYRGQEKLLPVFGGMLYHGYSKLLQSGEWNGEAPDLITFTPVNEQRLLERGFNQAEQLARHLGREVKRPVVPLLRRVRYTGKQSFKTRAERLADLAGAFSLEEEAVRRLRAGHHGSPLRIVLVDDIYTTGSTLNQCSAVICSALPAEVYGLAWAR</sequence>
<dbReference type="PANTHER" id="PTHR47505">
    <property type="entry name" value="DNA UTILIZATION PROTEIN YHGH"/>
    <property type="match status" value="1"/>
</dbReference>
<gene>
    <name evidence="2" type="ORF">MJA45_00505</name>
</gene>
<organism evidence="2 3">
    <name type="scientific">Paenibacillus aurantius</name>
    <dbReference type="NCBI Taxonomy" id="2918900"/>
    <lineage>
        <taxon>Bacteria</taxon>
        <taxon>Bacillati</taxon>
        <taxon>Bacillota</taxon>
        <taxon>Bacilli</taxon>
        <taxon>Bacillales</taxon>
        <taxon>Paenibacillaceae</taxon>
        <taxon>Paenibacillus</taxon>
    </lineage>
</organism>
<evidence type="ECO:0000313" key="3">
    <source>
        <dbReference type="Proteomes" id="UP001305702"/>
    </source>
</evidence>
<dbReference type="RefSeq" id="WP_315605372.1">
    <property type="nucleotide sequence ID" value="NZ_CP130318.1"/>
</dbReference>
<evidence type="ECO:0000256" key="1">
    <source>
        <dbReference type="ARBA" id="ARBA00008007"/>
    </source>
</evidence>
<dbReference type="CDD" id="cd06223">
    <property type="entry name" value="PRTases_typeI"/>
    <property type="match status" value="1"/>
</dbReference>
<proteinExistence type="inferred from homology"/>
<name>A0AA96LDZ3_9BACL</name>
<comment type="similarity">
    <text evidence="1">Belongs to the ComF/GntX family.</text>
</comment>
<dbReference type="InterPro" id="IPR051910">
    <property type="entry name" value="ComF/GntX_DNA_util-trans"/>
</dbReference>
<dbReference type="EMBL" id="CP130318">
    <property type="protein sequence ID" value="WNQ11595.1"/>
    <property type="molecule type" value="Genomic_DNA"/>
</dbReference>
<dbReference type="KEGG" id="paun:MJA45_00505"/>
<evidence type="ECO:0000313" key="2">
    <source>
        <dbReference type="EMBL" id="WNQ11595.1"/>
    </source>
</evidence>
<dbReference type="InterPro" id="IPR029057">
    <property type="entry name" value="PRTase-like"/>
</dbReference>
<keyword evidence="3" id="KW-1185">Reference proteome</keyword>
<dbReference type="AlphaFoldDB" id="A0AA96LDZ3"/>
<protein>
    <submittedName>
        <fullName evidence="2">ComF family protein</fullName>
    </submittedName>
</protein>
<reference evidence="2 3" key="1">
    <citation type="submission" date="2022-02" db="EMBL/GenBank/DDBJ databases">
        <title>Paenibacillus sp. MBLB1776 Whole Genome Shotgun Sequencing.</title>
        <authorList>
            <person name="Hwang C.Y."/>
            <person name="Cho E.-S."/>
            <person name="Seo M.-J."/>
        </authorList>
    </citation>
    <scope>NUCLEOTIDE SEQUENCE [LARGE SCALE GENOMIC DNA]</scope>
    <source>
        <strain evidence="2 3">MBLB1776</strain>
    </source>
</reference>
<dbReference type="InterPro" id="IPR000836">
    <property type="entry name" value="PRTase_dom"/>
</dbReference>
<dbReference type="SUPFAM" id="SSF53271">
    <property type="entry name" value="PRTase-like"/>
    <property type="match status" value="1"/>
</dbReference>
<dbReference type="Proteomes" id="UP001305702">
    <property type="component" value="Chromosome"/>
</dbReference>